<sequence length="354" mass="38660">MTSHERSSGLNFDMSVLPTFQYDGGKAPIVSTQLGITIIYLLVWVASSNSIILLNKWVIDTAGFSYPILLTCWHQVFATIAMQVIARTTTLLNARHSQPLNVKFLLRTIVPIAAVSSGALICSNTAYLYLSVPFIQMLKALSPVFVLFLTWLWSLKQVTTSDMASILVITAGVMLTSIGELEFSWLGTAIHLTGLACEALRVVMIQALLTNEGHEIGPLLSLYYYAPTCASFNLMFATLTELPRITLADFAKVGWPLLLLNGAIAFLVNISSITLIGRISALLMNLTGIAKNILLIGLSVVIWGTEISRLQVFAYSITLLAITWYSNGVEILTACLTFVRPRGPWGYSKLSSSG</sequence>
<evidence type="ECO:0000256" key="2">
    <source>
        <dbReference type="ARBA" id="ARBA00004477"/>
    </source>
</evidence>
<dbReference type="Pfam" id="PF03151">
    <property type="entry name" value="TPT"/>
    <property type="match status" value="1"/>
</dbReference>
<evidence type="ECO:0000259" key="9">
    <source>
        <dbReference type="Pfam" id="PF03151"/>
    </source>
</evidence>
<feature type="transmembrane region" description="Helical" evidence="8">
    <location>
        <begin position="105"/>
        <end position="128"/>
    </location>
</feature>
<keyword evidence="6 8" id="KW-1133">Transmembrane helix</keyword>
<feature type="transmembrane region" description="Helical" evidence="8">
    <location>
        <begin position="134"/>
        <end position="153"/>
    </location>
</feature>
<organism evidence="10 11">
    <name type="scientific">Sarocladium strictum</name>
    <name type="common">Black bundle disease fungus</name>
    <name type="synonym">Acremonium strictum</name>
    <dbReference type="NCBI Taxonomy" id="5046"/>
    <lineage>
        <taxon>Eukaryota</taxon>
        <taxon>Fungi</taxon>
        <taxon>Dikarya</taxon>
        <taxon>Ascomycota</taxon>
        <taxon>Pezizomycotina</taxon>
        <taxon>Sordariomycetes</taxon>
        <taxon>Hypocreomycetidae</taxon>
        <taxon>Hypocreales</taxon>
        <taxon>Sarocladiaceae</taxon>
        <taxon>Sarocladium</taxon>
    </lineage>
</organism>
<comment type="similarity">
    <text evidence="3">Belongs to the TPT transporter family. SLC35D subfamily.</text>
</comment>
<keyword evidence="5 8" id="KW-0812">Transmembrane</keyword>
<feature type="transmembrane region" description="Helical" evidence="8">
    <location>
        <begin position="289"/>
        <end position="307"/>
    </location>
</feature>
<evidence type="ECO:0000256" key="6">
    <source>
        <dbReference type="ARBA" id="ARBA00022989"/>
    </source>
</evidence>
<evidence type="ECO:0000256" key="1">
    <source>
        <dbReference type="ARBA" id="ARBA00003420"/>
    </source>
</evidence>
<feature type="transmembrane region" description="Helical" evidence="8">
    <location>
        <begin position="66"/>
        <end position="85"/>
    </location>
</feature>
<comment type="function">
    <text evidence="1">Involved in the import of GDP-mannose from the cytoplasm into the Golgi lumen.</text>
</comment>
<feature type="transmembrane region" description="Helical" evidence="8">
    <location>
        <begin position="313"/>
        <end position="339"/>
    </location>
</feature>
<dbReference type="InterPro" id="IPR050186">
    <property type="entry name" value="TPT_transporter"/>
</dbReference>
<dbReference type="AlphaFoldDB" id="A0AA39L8V6"/>
<accession>A0AA39L8V6</accession>
<evidence type="ECO:0000313" key="10">
    <source>
        <dbReference type="EMBL" id="KAK0388159.1"/>
    </source>
</evidence>
<dbReference type="GO" id="GO:0005789">
    <property type="term" value="C:endoplasmic reticulum membrane"/>
    <property type="evidence" value="ECO:0007669"/>
    <property type="project" value="UniProtKB-SubCell"/>
</dbReference>
<feature type="transmembrane region" description="Helical" evidence="8">
    <location>
        <begin position="254"/>
        <end position="277"/>
    </location>
</feature>
<comment type="subunit">
    <text evidence="4">Homooligomer.</text>
</comment>
<evidence type="ECO:0000313" key="11">
    <source>
        <dbReference type="Proteomes" id="UP001175261"/>
    </source>
</evidence>
<evidence type="ECO:0000256" key="4">
    <source>
        <dbReference type="ARBA" id="ARBA00011182"/>
    </source>
</evidence>
<dbReference type="PANTHER" id="PTHR11132">
    <property type="entry name" value="SOLUTE CARRIER FAMILY 35"/>
    <property type="match status" value="1"/>
</dbReference>
<dbReference type="Proteomes" id="UP001175261">
    <property type="component" value="Unassembled WGS sequence"/>
</dbReference>
<reference evidence="10" key="1">
    <citation type="submission" date="2022-10" db="EMBL/GenBank/DDBJ databases">
        <title>Determination and structural analysis of whole genome sequence of Sarocladium strictum F4-1.</title>
        <authorList>
            <person name="Hu L."/>
            <person name="Jiang Y."/>
        </authorList>
    </citation>
    <scope>NUCLEOTIDE SEQUENCE</scope>
    <source>
        <strain evidence="10">F4-1</strain>
    </source>
</reference>
<keyword evidence="7 8" id="KW-0472">Membrane</keyword>
<dbReference type="InterPro" id="IPR004853">
    <property type="entry name" value="Sugar_P_trans_dom"/>
</dbReference>
<feature type="transmembrane region" description="Helical" evidence="8">
    <location>
        <begin position="34"/>
        <end position="54"/>
    </location>
</feature>
<keyword evidence="11" id="KW-1185">Reference proteome</keyword>
<evidence type="ECO:0000256" key="8">
    <source>
        <dbReference type="SAM" id="Phobius"/>
    </source>
</evidence>
<gene>
    <name evidence="10" type="ORF">NLU13_4404</name>
</gene>
<protein>
    <recommendedName>
        <fullName evidence="9">Sugar phosphate transporter domain-containing protein</fullName>
    </recommendedName>
</protein>
<comment type="subcellular location">
    <subcellularLocation>
        <location evidence="2">Endoplasmic reticulum membrane</location>
        <topology evidence="2">Multi-pass membrane protein</topology>
    </subcellularLocation>
</comment>
<evidence type="ECO:0000256" key="5">
    <source>
        <dbReference type="ARBA" id="ARBA00022692"/>
    </source>
</evidence>
<proteinExistence type="inferred from homology"/>
<comment type="caution">
    <text evidence="10">The sequence shown here is derived from an EMBL/GenBank/DDBJ whole genome shotgun (WGS) entry which is preliminary data.</text>
</comment>
<feature type="transmembrane region" description="Helical" evidence="8">
    <location>
        <begin position="222"/>
        <end position="242"/>
    </location>
</feature>
<feature type="domain" description="Sugar phosphate transporter" evidence="9">
    <location>
        <begin position="39"/>
        <end position="326"/>
    </location>
</feature>
<evidence type="ECO:0000256" key="3">
    <source>
        <dbReference type="ARBA" id="ARBA00010425"/>
    </source>
</evidence>
<dbReference type="EMBL" id="JAPDFR010000003">
    <property type="protein sequence ID" value="KAK0388159.1"/>
    <property type="molecule type" value="Genomic_DNA"/>
</dbReference>
<name>A0AA39L8V6_SARSR</name>
<feature type="transmembrane region" description="Helical" evidence="8">
    <location>
        <begin position="189"/>
        <end position="210"/>
    </location>
</feature>
<evidence type="ECO:0000256" key="7">
    <source>
        <dbReference type="ARBA" id="ARBA00023136"/>
    </source>
</evidence>